<evidence type="ECO:0000313" key="2">
    <source>
        <dbReference type="Proteomes" id="UP000216345"/>
    </source>
</evidence>
<gene>
    <name evidence="1" type="ORF">CEV32_2205</name>
</gene>
<dbReference type="Proteomes" id="UP000216345">
    <property type="component" value="Unassembled WGS sequence"/>
</dbReference>
<reference evidence="1 2" key="1">
    <citation type="submission" date="2017-07" db="EMBL/GenBank/DDBJ databases">
        <title>Phylogenetic study on the rhizospheric bacterium Ochrobactrum sp. A44.</title>
        <authorList>
            <person name="Krzyzanowska D.M."/>
            <person name="Ossowicki A."/>
            <person name="Rajewska M."/>
            <person name="Maciag T."/>
            <person name="Kaczynski Z."/>
            <person name="Czerwicka M."/>
            <person name="Jafra S."/>
        </authorList>
    </citation>
    <scope>NUCLEOTIDE SEQUENCE [LARGE SCALE GENOMIC DNA]</scope>
    <source>
        <strain evidence="1 2">PR17</strain>
    </source>
</reference>
<name>A0A256F4K6_9HYPH</name>
<dbReference type="EMBL" id="NNRK01000034">
    <property type="protein sequence ID" value="OYR09774.1"/>
    <property type="molecule type" value="Genomic_DNA"/>
</dbReference>
<protein>
    <submittedName>
        <fullName evidence="1">Uncharacterized protein</fullName>
    </submittedName>
</protein>
<comment type="caution">
    <text evidence="1">The sequence shown here is derived from an EMBL/GenBank/DDBJ whole genome shotgun (WGS) entry which is preliminary data.</text>
</comment>
<proteinExistence type="predicted"/>
<keyword evidence="2" id="KW-1185">Reference proteome</keyword>
<evidence type="ECO:0000313" key="1">
    <source>
        <dbReference type="EMBL" id="OYR09774.1"/>
    </source>
</evidence>
<accession>A0A256F4K6</accession>
<organism evidence="1 2">
    <name type="scientific">Brucella rhizosphaerae</name>
    <dbReference type="NCBI Taxonomy" id="571254"/>
    <lineage>
        <taxon>Bacteria</taxon>
        <taxon>Pseudomonadati</taxon>
        <taxon>Pseudomonadota</taxon>
        <taxon>Alphaproteobacteria</taxon>
        <taxon>Hyphomicrobiales</taxon>
        <taxon>Brucellaceae</taxon>
        <taxon>Brucella/Ochrobactrum group</taxon>
        <taxon>Brucella</taxon>
    </lineage>
</organism>
<dbReference type="AlphaFoldDB" id="A0A256F4K6"/>
<sequence>MRHFGRTKDDAAAVLRALFCPQCETLDHTQAFPYFAYEI</sequence>